<evidence type="ECO:0000256" key="7">
    <source>
        <dbReference type="ARBA" id="ARBA00047899"/>
    </source>
</evidence>
<keyword evidence="6" id="KW-0067">ATP-binding</keyword>
<dbReference type="SMART" id="SM01331">
    <property type="entry name" value="DUF3635"/>
    <property type="match status" value="1"/>
</dbReference>
<reference evidence="11" key="2">
    <citation type="journal article" date="2020" name="Nat. Commun.">
        <title>Large-scale genome sequencing of mycorrhizal fungi provides insights into the early evolution of symbiotic traits.</title>
        <authorList>
            <person name="Miyauchi S."/>
            <person name="Kiss E."/>
            <person name="Kuo A."/>
            <person name="Drula E."/>
            <person name="Kohler A."/>
            <person name="Sanchez-Garcia M."/>
            <person name="Morin E."/>
            <person name="Andreopoulos B."/>
            <person name="Barry K.W."/>
            <person name="Bonito G."/>
            <person name="Buee M."/>
            <person name="Carver A."/>
            <person name="Chen C."/>
            <person name="Cichocki N."/>
            <person name="Clum A."/>
            <person name="Culley D."/>
            <person name="Crous P.W."/>
            <person name="Fauchery L."/>
            <person name="Girlanda M."/>
            <person name="Hayes R.D."/>
            <person name="Keri Z."/>
            <person name="LaButti K."/>
            <person name="Lipzen A."/>
            <person name="Lombard V."/>
            <person name="Magnuson J."/>
            <person name="Maillard F."/>
            <person name="Murat C."/>
            <person name="Nolan M."/>
            <person name="Ohm R.A."/>
            <person name="Pangilinan J."/>
            <person name="Pereira M.F."/>
            <person name="Perotto S."/>
            <person name="Peter M."/>
            <person name="Pfister S."/>
            <person name="Riley R."/>
            <person name="Sitrit Y."/>
            <person name="Stielow J.B."/>
            <person name="Szollosi G."/>
            <person name="Zifcakova L."/>
            <person name="Stursova M."/>
            <person name="Spatafora J.W."/>
            <person name="Tedersoo L."/>
            <person name="Vaario L.M."/>
            <person name="Yamada A."/>
            <person name="Yan M."/>
            <person name="Wang P."/>
            <person name="Xu J."/>
            <person name="Bruns T."/>
            <person name="Baldrian P."/>
            <person name="Vilgalys R."/>
            <person name="Dunand C."/>
            <person name="Henrissat B."/>
            <person name="Grigoriev I.V."/>
            <person name="Hibbett D."/>
            <person name="Nagy L.G."/>
            <person name="Martin F.M."/>
        </authorList>
    </citation>
    <scope>NUCLEOTIDE SEQUENCE</scope>
    <source>
        <strain evidence="11">BED1</strain>
    </source>
</reference>
<evidence type="ECO:0000256" key="6">
    <source>
        <dbReference type="ARBA" id="ARBA00022840"/>
    </source>
</evidence>
<dbReference type="GO" id="GO:0035556">
    <property type="term" value="P:intracellular signal transduction"/>
    <property type="evidence" value="ECO:0007669"/>
    <property type="project" value="TreeGrafter"/>
</dbReference>
<dbReference type="Proteomes" id="UP001194468">
    <property type="component" value="Unassembled WGS sequence"/>
</dbReference>
<dbReference type="EMBL" id="WHUW01000002">
    <property type="protein sequence ID" value="KAF8450619.1"/>
    <property type="molecule type" value="Genomic_DNA"/>
</dbReference>
<feature type="compositionally biased region" description="Pro residues" evidence="9">
    <location>
        <begin position="282"/>
        <end position="295"/>
    </location>
</feature>
<comment type="caution">
    <text evidence="11">The sequence shown here is derived from an EMBL/GenBank/DDBJ whole genome shotgun (WGS) entry which is preliminary data.</text>
</comment>
<dbReference type="SUPFAM" id="SSF56112">
    <property type="entry name" value="Protein kinase-like (PK-like)"/>
    <property type="match status" value="1"/>
</dbReference>
<accession>A0AAD4C6M5</accession>
<dbReference type="AlphaFoldDB" id="A0AAD4C6M5"/>
<evidence type="ECO:0000256" key="5">
    <source>
        <dbReference type="ARBA" id="ARBA00022777"/>
    </source>
</evidence>
<dbReference type="GO" id="GO:0005634">
    <property type="term" value="C:nucleus"/>
    <property type="evidence" value="ECO:0007669"/>
    <property type="project" value="TreeGrafter"/>
</dbReference>
<organism evidence="11 12">
    <name type="scientific">Boletus edulis BED1</name>
    <dbReference type="NCBI Taxonomy" id="1328754"/>
    <lineage>
        <taxon>Eukaryota</taxon>
        <taxon>Fungi</taxon>
        <taxon>Dikarya</taxon>
        <taxon>Basidiomycota</taxon>
        <taxon>Agaricomycotina</taxon>
        <taxon>Agaricomycetes</taxon>
        <taxon>Agaricomycetidae</taxon>
        <taxon>Boletales</taxon>
        <taxon>Boletineae</taxon>
        <taxon>Boletaceae</taxon>
        <taxon>Boletoideae</taxon>
        <taxon>Boletus</taxon>
    </lineage>
</organism>
<keyword evidence="2" id="KW-0723">Serine/threonine-protein kinase</keyword>
<feature type="region of interest" description="Disordered" evidence="9">
    <location>
        <begin position="1"/>
        <end position="45"/>
    </location>
</feature>
<dbReference type="GO" id="GO:0000278">
    <property type="term" value="P:mitotic cell cycle"/>
    <property type="evidence" value="ECO:0007669"/>
    <property type="project" value="TreeGrafter"/>
</dbReference>
<evidence type="ECO:0000259" key="10">
    <source>
        <dbReference type="SMART" id="SM01331"/>
    </source>
</evidence>
<dbReference type="GO" id="GO:0072354">
    <property type="term" value="F:histone H3T3 kinase activity"/>
    <property type="evidence" value="ECO:0007669"/>
    <property type="project" value="TreeGrafter"/>
</dbReference>
<comment type="catalytic activity">
    <reaction evidence="8">
        <text>L-seryl-[protein] + ATP = O-phospho-L-seryl-[protein] + ADP + H(+)</text>
        <dbReference type="Rhea" id="RHEA:17989"/>
        <dbReference type="Rhea" id="RHEA-COMP:9863"/>
        <dbReference type="Rhea" id="RHEA-COMP:11604"/>
        <dbReference type="ChEBI" id="CHEBI:15378"/>
        <dbReference type="ChEBI" id="CHEBI:29999"/>
        <dbReference type="ChEBI" id="CHEBI:30616"/>
        <dbReference type="ChEBI" id="CHEBI:83421"/>
        <dbReference type="ChEBI" id="CHEBI:456216"/>
        <dbReference type="EC" id="2.7.11.1"/>
    </reaction>
</comment>
<feature type="domain" description="Serine/threonine-protein kinase haspin C-terminal" evidence="10">
    <location>
        <begin position="641"/>
        <end position="718"/>
    </location>
</feature>
<dbReference type="InterPro" id="IPR011009">
    <property type="entry name" value="Kinase-like_dom_sf"/>
</dbReference>
<evidence type="ECO:0000256" key="3">
    <source>
        <dbReference type="ARBA" id="ARBA00022679"/>
    </source>
</evidence>
<feature type="region of interest" description="Disordered" evidence="9">
    <location>
        <begin position="59"/>
        <end position="130"/>
    </location>
</feature>
<evidence type="ECO:0000256" key="2">
    <source>
        <dbReference type="ARBA" id="ARBA00022527"/>
    </source>
</evidence>
<gene>
    <name evidence="11" type="ORF">L210DRAFT_3469722</name>
</gene>
<evidence type="ECO:0000313" key="12">
    <source>
        <dbReference type="Proteomes" id="UP001194468"/>
    </source>
</evidence>
<keyword evidence="4" id="KW-0547">Nucleotide-binding</keyword>
<feature type="compositionally biased region" description="Pro residues" evidence="9">
    <location>
        <begin position="309"/>
        <end position="320"/>
    </location>
</feature>
<dbReference type="GO" id="GO:0005737">
    <property type="term" value="C:cytoplasm"/>
    <property type="evidence" value="ECO:0007669"/>
    <property type="project" value="TreeGrafter"/>
</dbReference>
<keyword evidence="5" id="KW-0418">Kinase</keyword>
<dbReference type="Gene3D" id="3.30.200.20">
    <property type="entry name" value="Phosphorylase Kinase, domain 1"/>
    <property type="match status" value="1"/>
</dbReference>
<evidence type="ECO:0000256" key="1">
    <source>
        <dbReference type="ARBA" id="ARBA00012513"/>
    </source>
</evidence>
<reference evidence="11" key="1">
    <citation type="submission" date="2019-10" db="EMBL/GenBank/DDBJ databases">
        <authorList>
            <consortium name="DOE Joint Genome Institute"/>
            <person name="Kuo A."/>
            <person name="Miyauchi S."/>
            <person name="Kiss E."/>
            <person name="Drula E."/>
            <person name="Kohler A."/>
            <person name="Sanchez-Garcia M."/>
            <person name="Andreopoulos B."/>
            <person name="Barry K.W."/>
            <person name="Bonito G."/>
            <person name="Buee M."/>
            <person name="Carver A."/>
            <person name="Chen C."/>
            <person name="Cichocki N."/>
            <person name="Clum A."/>
            <person name="Culley D."/>
            <person name="Crous P.W."/>
            <person name="Fauchery L."/>
            <person name="Girlanda M."/>
            <person name="Hayes R."/>
            <person name="Keri Z."/>
            <person name="LaButti K."/>
            <person name="Lipzen A."/>
            <person name="Lombard V."/>
            <person name="Magnuson J."/>
            <person name="Maillard F."/>
            <person name="Morin E."/>
            <person name="Murat C."/>
            <person name="Nolan M."/>
            <person name="Ohm R."/>
            <person name="Pangilinan J."/>
            <person name="Pereira M."/>
            <person name="Perotto S."/>
            <person name="Peter M."/>
            <person name="Riley R."/>
            <person name="Sitrit Y."/>
            <person name="Stielow B."/>
            <person name="Szollosi G."/>
            <person name="Zifcakova L."/>
            <person name="Stursova M."/>
            <person name="Spatafora J.W."/>
            <person name="Tedersoo L."/>
            <person name="Vaario L.-M."/>
            <person name="Yamada A."/>
            <person name="Yan M."/>
            <person name="Wang P."/>
            <person name="Xu J."/>
            <person name="Bruns T."/>
            <person name="Baldrian P."/>
            <person name="Vilgalys R."/>
            <person name="Henrissat B."/>
            <person name="Grigoriev I.V."/>
            <person name="Hibbett D."/>
            <person name="Nagy L.G."/>
            <person name="Martin F.M."/>
        </authorList>
    </citation>
    <scope>NUCLEOTIDE SEQUENCE</scope>
    <source>
        <strain evidence="11">BED1</strain>
    </source>
</reference>
<evidence type="ECO:0000256" key="9">
    <source>
        <dbReference type="SAM" id="MobiDB-lite"/>
    </source>
</evidence>
<keyword evidence="12" id="KW-1185">Reference proteome</keyword>
<dbReference type="InterPro" id="IPR024604">
    <property type="entry name" value="GSG2_C"/>
</dbReference>
<dbReference type="PANTHER" id="PTHR24419:SF18">
    <property type="entry name" value="SERINE_THREONINE-PROTEIN KINASE HASPIN"/>
    <property type="match status" value="1"/>
</dbReference>
<sequence>MLGTRTKQVNSYGRRGSRIVNVSDRRDRESAISSASDVDTLPPSRPLKRENAIIISPAKPPIGRRRLLGSNRSPRGSPLAQNKATRDAATIRRPSRVESGTYMRQPLTPLRANGTSSNEQSPASRIKGKSNAFTIKQTRTSMKPHVPVIPVDIIVFDEEGNMLKHERRLSHTQIQPNQTRTVAGKSKRGSKMSPPSPQPIAISDDSDLDVLSPEPVTKRLNRRPRAIVISSDESEANDESNGRVRKNPAVPLAQSHSRPKSLRVEVVIPTKPFRKPKVSKRPPSPPPLTLTPTKPPALATPSFQLGPTAVPPHLAPPIPLAKPRQLTPIRGSSSRSVFRRSPPTPSTPTESDLSFDLAQLNLSDASAIDDLADAQPEYLVPLLNECAQTSPYEFSAFIESFPFDPIVQSSAEDEDVGFRKIGEASYSEVFGIGDVVLKIIPIRFGGESTHPETDEIPPPSDAEDVLKEIIVTKAMGEICDKFVKLLKTYVVRGKYPSLLLDLWDEYNERKGSESIRPDSFALMQVYAIIILPNGGPDLESFAFKNVSKSGWHQACGIFWQVARALEQAEQLVNFEHRDLHWGQILVKSLPVKKSAGKCPVSRVAMDDTRFGVKVTIIDLGLSRMSAADARGSKIYWTPFEDEIFEGKGDYQYDIYRMMRDLIGGTWKSFHPMTNVMWLHYLVTKLLHQKRLKLPEGKRQTGGETRVGYGERECYDCLVEMERLLSDRIASARKGQKVRRKTVAPPSGPKSARDVIAYGMRRGWIQ</sequence>
<dbReference type="GO" id="GO:0005524">
    <property type="term" value="F:ATP binding"/>
    <property type="evidence" value="ECO:0007669"/>
    <property type="project" value="UniProtKB-KW"/>
</dbReference>
<dbReference type="PANTHER" id="PTHR24419">
    <property type="entry name" value="INTERLEUKIN-1 RECEPTOR-ASSOCIATED KINASE"/>
    <property type="match status" value="1"/>
</dbReference>
<evidence type="ECO:0000313" key="11">
    <source>
        <dbReference type="EMBL" id="KAF8450619.1"/>
    </source>
</evidence>
<evidence type="ECO:0000256" key="4">
    <source>
        <dbReference type="ARBA" id="ARBA00022741"/>
    </source>
</evidence>
<feature type="compositionally biased region" description="Low complexity" evidence="9">
    <location>
        <begin position="330"/>
        <end position="352"/>
    </location>
</feature>
<protein>
    <recommendedName>
        <fullName evidence="1">non-specific serine/threonine protein kinase</fullName>
        <ecNumber evidence="1">2.7.11.1</ecNumber>
    </recommendedName>
</protein>
<feature type="compositionally biased region" description="Polar residues" evidence="9">
    <location>
        <begin position="113"/>
        <end position="123"/>
    </location>
</feature>
<keyword evidence="3" id="KW-0808">Transferase</keyword>
<feature type="compositionally biased region" description="Polar residues" evidence="9">
    <location>
        <begin position="171"/>
        <end position="181"/>
    </location>
</feature>
<feature type="compositionally biased region" description="Polar residues" evidence="9">
    <location>
        <begin position="70"/>
        <end position="83"/>
    </location>
</feature>
<dbReference type="Gene3D" id="1.10.510.10">
    <property type="entry name" value="Transferase(Phosphotransferase) domain 1"/>
    <property type="match status" value="1"/>
</dbReference>
<evidence type="ECO:0000256" key="8">
    <source>
        <dbReference type="ARBA" id="ARBA00048679"/>
    </source>
</evidence>
<name>A0AAD4C6M5_BOLED</name>
<dbReference type="EC" id="2.7.11.1" evidence="1"/>
<comment type="catalytic activity">
    <reaction evidence="7">
        <text>L-threonyl-[protein] + ATP = O-phospho-L-threonyl-[protein] + ADP + H(+)</text>
        <dbReference type="Rhea" id="RHEA:46608"/>
        <dbReference type="Rhea" id="RHEA-COMP:11060"/>
        <dbReference type="Rhea" id="RHEA-COMP:11605"/>
        <dbReference type="ChEBI" id="CHEBI:15378"/>
        <dbReference type="ChEBI" id="CHEBI:30013"/>
        <dbReference type="ChEBI" id="CHEBI:30616"/>
        <dbReference type="ChEBI" id="CHEBI:61977"/>
        <dbReference type="ChEBI" id="CHEBI:456216"/>
        <dbReference type="EC" id="2.7.11.1"/>
    </reaction>
</comment>
<dbReference type="Pfam" id="PF12330">
    <property type="entry name" value="Haspin_kinase"/>
    <property type="match status" value="1"/>
</dbReference>
<proteinExistence type="predicted"/>
<feature type="compositionally biased region" description="Polar residues" evidence="9">
    <location>
        <begin position="1"/>
        <end position="11"/>
    </location>
</feature>
<feature type="region of interest" description="Disordered" evidence="9">
    <location>
        <begin position="167"/>
        <end position="352"/>
    </location>
</feature>